<evidence type="ECO:0000313" key="1">
    <source>
        <dbReference type="EMBL" id="RMP10295.1"/>
    </source>
</evidence>
<proteinExistence type="predicted"/>
<dbReference type="Proteomes" id="UP000267908">
    <property type="component" value="Unassembled WGS sequence"/>
</dbReference>
<evidence type="ECO:0000313" key="2">
    <source>
        <dbReference type="Proteomes" id="UP000267908"/>
    </source>
</evidence>
<gene>
    <name evidence="1" type="ORF">ALQ28_04991</name>
</gene>
<reference evidence="1 2" key="1">
    <citation type="submission" date="2018-08" db="EMBL/GenBank/DDBJ databases">
        <title>Recombination of ecologically and evolutionarily significant loci maintains genetic cohesion in the Pseudomonas syringae species complex.</title>
        <authorList>
            <person name="Dillon M."/>
            <person name="Thakur S."/>
            <person name="Almeida R.N.D."/>
            <person name="Weir B.S."/>
            <person name="Guttman D.S."/>
        </authorList>
    </citation>
    <scope>NUCLEOTIDE SEQUENCE [LARGE SCALE GENOMIC DNA]</scope>
    <source>
        <strain evidence="1 2">ICMP 4330</strain>
    </source>
</reference>
<dbReference type="EMBL" id="RBQG01000242">
    <property type="protein sequence ID" value="RMP10295.1"/>
    <property type="molecule type" value="Genomic_DNA"/>
</dbReference>
<protein>
    <submittedName>
        <fullName evidence="1">Uncharacterized protein</fullName>
    </submittedName>
</protein>
<organism evidence="1 2">
    <name type="scientific">Pseudomonas syringae pv. delphinii</name>
    <dbReference type="NCBI Taxonomy" id="192088"/>
    <lineage>
        <taxon>Bacteria</taxon>
        <taxon>Pseudomonadati</taxon>
        <taxon>Pseudomonadota</taxon>
        <taxon>Gammaproteobacteria</taxon>
        <taxon>Pseudomonadales</taxon>
        <taxon>Pseudomonadaceae</taxon>
        <taxon>Pseudomonas</taxon>
    </lineage>
</organism>
<sequence length="452" mass="49147">MSPSWRGIAARAGAGARISWGQSFFIFIRRGAQMPCEGRAAGPSRCCQSVALFGVGLDIAEVDVFAQPRLFREVHKTVAVHRVDEGVEISGHVVVIEKRVQQAALVPAAVADCADYGQVGSAVAVDFTVHAERLGQMRDLQARPDAADARYTGTQNVAGLVGYPAGAAVVLAGNTLRAEHRNIQIGRQPGIGFGGVFHHWLFEPGEVELLQFATDVQRVGAVVPVVAVEHQGDVRSNCFAHGSAGLHIHARIRRKRNRWHPGVQLDALVAALHQFLGKLPVFIRGGQPAGQVVAAHGRAIGQHLVAIAAQQFVHGQFQGASGQIPQRLLHQRQRTVGELTGAATLPVGQFLPDFLAVHRVLADQHFLDERLDDVRANQFRRTEGKPFAAIVTSDAQHGHSDRFFFARMSMARTVYSAARREGKDVDTDRGDVHGDLHGYCCYQVYSYVVIQH</sequence>
<comment type="caution">
    <text evidence="1">The sequence shown here is derived from an EMBL/GenBank/DDBJ whole genome shotgun (WGS) entry which is preliminary data.</text>
</comment>
<dbReference type="AlphaFoldDB" id="A0A3M4AVD2"/>
<name>A0A3M4AVD2_9PSED</name>
<accession>A0A3M4AVD2</accession>